<keyword evidence="2 4" id="KW-0238">DNA-binding</keyword>
<sequence length="202" mass="22645">MKVTNRPYRMTLRAATTARTADAILEAAWELFENKSFAAITLGDLATRAGVTTQTVLRRFGDKDGVFAAMFDKLGTDIITRRGRVNSGSIDDIVSNLVDNYELSGTLMLKMLAEEATTPAVRDFLTTGRTYHRQWCRTVFSDTLASLPRSARERRLAQLAAICDLRTWEVLRINSRLSCRATKLALREMLTPLTVHGQAMDR</sequence>
<gene>
    <name evidence="6" type="ORF">KL859_26180</name>
</gene>
<accession>A0ABS6HUI5</accession>
<proteinExistence type="predicted"/>
<feature type="domain" description="HTH tetR-type" evidence="5">
    <location>
        <begin position="18"/>
        <end position="78"/>
    </location>
</feature>
<reference evidence="6 7" key="1">
    <citation type="submission" date="2021-05" db="EMBL/GenBank/DDBJ databases">
        <title>Draft Genome Sequences of Clinical Respiratory Isolates of Mycobacterium goodii Recovered in Ireland.</title>
        <authorList>
            <person name="Flanagan P.R."/>
            <person name="Mok S."/>
            <person name="Roycroft E."/>
            <person name="Rogers T.R."/>
            <person name="Fitzgibbon M."/>
        </authorList>
    </citation>
    <scope>NUCLEOTIDE SEQUENCE [LARGE SCALE GENOMIC DNA]</scope>
    <source>
        <strain evidence="6 7">14IE55</strain>
    </source>
</reference>
<dbReference type="Proteomes" id="UP000696413">
    <property type="component" value="Unassembled WGS sequence"/>
</dbReference>
<keyword evidence="3" id="KW-0804">Transcription</keyword>
<evidence type="ECO:0000256" key="3">
    <source>
        <dbReference type="ARBA" id="ARBA00023163"/>
    </source>
</evidence>
<keyword evidence="7" id="KW-1185">Reference proteome</keyword>
<dbReference type="EMBL" id="JAHBOM010000024">
    <property type="protein sequence ID" value="MBU8826349.1"/>
    <property type="molecule type" value="Genomic_DNA"/>
</dbReference>
<evidence type="ECO:0000259" key="5">
    <source>
        <dbReference type="PROSITE" id="PS50977"/>
    </source>
</evidence>
<dbReference type="RefSeq" id="WP_214395749.1">
    <property type="nucleotide sequence ID" value="NZ_JAHBOL010000027.1"/>
</dbReference>
<dbReference type="SUPFAM" id="SSF46689">
    <property type="entry name" value="Homeodomain-like"/>
    <property type="match status" value="1"/>
</dbReference>
<feature type="DNA-binding region" description="H-T-H motif" evidence="4">
    <location>
        <begin position="41"/>
        <end position="60"/>
    </location>
</feature>
<comment type="caution">
    <text evidence="6">The sequence shown here is derived from an EMBL/GenBank/DDBJ whole genome shotgun (WGS) entry which is preliminary data.</text>
</comment>
<evidence type="ECO:0000256" key="4">
    <source>
        <dbReference type="PROSITE-ProRule" id="PRU00335"/>
    </source>
</evidence>
<evidence type="ECO:0000313" key="6">
    <source>
        <dbReference type="EMBL" id="MBU8826349.1"/>
    </source>
</evidence>
<dbReference type="Pfam" id="PF00440">
    <property type="entry name" value="TetR_N"/>
    <property type="match status" value="1"/>
</dbReference>
<dbReference type="PRINTS" id="PR00455">
    <property type="entry name" value="HTHTETR"/>
</dbReference>
<dbReference type="PANTHER" id="PTHR30055:SF234">
    <property type="entry name" value="HTH-TYPE TRANSCRIPTIONAL REGULATOR BETI"/>
    <property type="match status" value="1"/>
</dbReference>
<evidence type="ECO:0000256" key="1">
    <source>
        <dbReference type="ARBA" id="ARBA00023015"/>
    </source>
</evidence>
<evidence type="ECO:0000313" key="7">
    <source>
        <dbReference type="Proteomes" id="UP000696413"/>
    </source>
</evidence>
<protein>
    <submittedName>
        <fullName evidence="6">TetR/AcrR family transcriptional regulator</fullName>
    </submittedName>
</protein>
<name>A0ABS6HUI5_MYCGD</name>
<dbReference type="InterPro" id="IPR001647">
    <property type="entry name" value="HTH_TetR"/>
</dbReference>
<dbReference type="InterPro" id="IPR009057">
    <property type="entry name" value="Homeodomain-like_sf"/>
</dbReference>
<dbReference type="InterPro" id="IPR050109">
    <property type="entry name" value="HTH-type_TetR-like_transc_reg"/>
</dbReference>
<dbReference type="PROSITE" id="PS50977">
    <property type="entry name" value="HTH_TETR_2"/>
    <property type="match status" value="1"/>
</dbReference>
<evidence type="ECO:0000256" key="2">
    <source>
        <dbReference type="ARBA" id="ARBA00023125"/>
    </source>
</evidence>
<dbReference type="PANTHER" id="PTHR30055">
    <property type="entry name" value="HTH-TYPE TRANSCRIPTIONAL REGULATOR RUTR"/>
    <property type="match status" value="1"/>
</dbReference>
<keyword evidence="1" id="KW-0805">Transcription regulation</keyword>
<dbReference type="Gene3D" id="1.10.357.10">
    <property type="entry name" value="Tetracycline Repressor, domain 2"/>
    <property type="match status" value="1"/>
</dbReference>
<organism evidence="6 7">
    <name type="scientific">Mycolicibacterium goodii</name>
    <name type="common">Mycobacterium goodii</name>
    <dbReference type="NCBI Taxonomy" id="134601"/>
    <lineage>
        <taxon>Bacteria</taxon>
        <taxon>Bacillati</taxon>
        <taxon>Actinomycetota</taxon>
        <taxon>Actinomycetes</taxon>
        <taxon>Mycobacteriales</taxon>
        <taxon>Mycobacteriaceae</taxon>
        <taxon>Mycolicibacterium</taxon>
    </lineage>
</organism>